<organism evidence="1 2">
    <name type="scientific">Allacma fusca</name>
    <dbReference type="NCBI Taxonomy" id="39272"/>
    <lineage>
        <taxon>Eukaryota</taxon>
        <taxon>Metazoa</taxon>
        <taxon>Ecdysozoa</taxon>
        <taxon>Arthropoda</taxon>
        <taxon>Hexapoda</taxon>
        <taxon>Collembola</taxon>
        <taxon>Symphypleona</taxon>
        <taxon>Sminthuridae</taxon>
        <taxon>Allacma</taxon>
    </lineage>
</organism>
<reference evidence="1" key="1">
    <citation type="submission" date="2021-06" db="EMBL/GenBank/DDBJ databases">
        <authorList>
            <person name="Hodson N. C."/>
            <person name="Mongue J. A."/>
            <person name="Jaron S. K."/>
        </authorList>
    </citation>
    <scope>NUCLEOTIDE SEQUENCE</scope>
</reference>
<keyword evidence="2" id="KW-1185">Reference proteome</keyword>
<dbReference type="Proteomes" id="UP000708208">
    <property type="component" value="Unassembled WGS sequence"/>
</dbReference>
<comment type="caution">
    <text evidence="1">The sequence shown here is derived from an EMBL/GenBank/DDBJ whole genome shotgun (WGS) entry which is preliminary data.</text>
</comment>
<feature type="non-terminal residue" evidence="1">
    <location>
        <position position="1"/>
    </location>
</feature>
<sequence length="11" mass="1312">MTRNHHSDDIS</sequence>
<accession>A0A8J2P9P0</accession>
<evidence type="ECO:0000313" key="1">
    <source>
        <dbReference type="EMBL" id="CAG7786838.1"/>
    </source>
</evidence>
<name>A0A8J2P9P0_9HEXA</name>
<dbReference type="EMBL" id="CAJVCH010327419">
    <property type="protein sequence ID" value="CAG7786838.1"/>
    <property type="molecule type" value="Genomic_DNA"/>
</dbReference>
<gene>
    <name evidence="1" type="ORF">AFUS01_LOCUS25387</name>
</gene>
<protein>
    <submittedName>
        <fullName evidence="1">Uncharacterized protein</fullName>
    </submittedName>
</protein>
<proteinExistence type="predicted"/>
<evidence type="ECO:0000313" key="2">
    <source>
        <dbReference type="Proteomes" id="UP000708208"/>
    </source>
</evidence>